<reference evidence="6 7" key="1">
    <citation type="submission" date="2019-11" db="EMBL/GenBank/DDBJ databases">
        <title>Epiphytic Pseudomonas syringae from cherry orchards.</title>
        <authorList>
            <person name="Hulin M.T."/>
        </authorList>
    </citation>
    <scope>NUCLEOTIDE SEQUENCE [LARGE SCALE GENOMIC DNA]</scope>
    <source>
        <strain evidence="6 7">PA-6-5B</strain>
    </source>
</reference>
<dbReference type="Proteomes" id="UP000814003">
    <property type="component" value="Unassembled WGS sequence"/>
</dbReference>
<dbReference type="EMBL" id="WKED01000004">
    <property type="protein sequence ID" value="MCF5105899.1"/>
    <property type="molecule type" value="Genomic_DNA"/>
</dbReference>
<accession>A0ABS9F0H3</accession>
<evidence type="ECO:0000313" key="6">
    <source>
        <dbReference type="EMBL" id="MCF5105899.1"/>
    </source>
</evidence>
<name>A0ABS9F0H3_9PSED</name>
<comment type="caution">
    <text evidence="6">The sequence shown here is derived from an EMBL/GenBank/DDBJ whole genome shotgun (WGS) entry which is preliminary data.</text>
</comment>
<evidence type="ECO:0000256" key="2">
    <source>
        <dbReference type="ARBA" id="ARBA00022448"/>
    </source>
</evidence>
<dbReference type="RefSeq" id="WP_076965173.1">
    <property type="nucleotide sequence ID" value="NZ_CBCRYT010000147.1"/>
</dbReference>
<keyword evidence="4" id="KW-0653">Protein transport</keyword>
<evidence type="ECO:0000313" key="7">
    <source>
        <dbReference type="Proteomes" id="UP000814003"/>
    </source>
</evidence>
<dbReference type="InterPro" id="IPR009335">
    <property type="entry name" value="T3SS_HrpE/ATPase_suE"/>
</dbReference>
<evidence type="ECO:0000256" key="4">
    <source>
        <dbReference type="ARBA" id="ARBA00022927"/>
    </source>
</evidence>
<gene>
    <name evidence="6" type="ORF">GIW56_03520</name>
</gene>
<sequence>MLARRKINLLADSQRQPHPLIPRETLTDYAQAHQVLSRARAQANEMLKLAKEQSKAHLQKLTLEFWLRADAQLSRWNNDRQQMYDNLEEHATSITTQAIRLLLDDTPDPKRLAAMIKQLLANLPPAINATLFCNPHEIEDAKHCLASHSTTAWNLQPDETVKPQTLVLKTDEGDYHISWNSMREAISTTRASL</sequence>
<comment type="subcellular location">
    <subcellularLocation>
        <location evidence="1">Cytoplasm</location>
    </subcellularLocation>
</comment>
<evidence type="ECO:0000256" key="1">
    <source>
        <dbReference type="ARBA" id="ARBA00004496"/>
    </source>
</evidence>
<evidence type="ECO:0000256" key="3">
    <source>
        <dbReference type="ARBA" id="ARBA00022490"/>
    </source>
</evidence>
<evidence type="ECO:0000256" key="5">
    <source>
        <dbReference type="ARBA" id="ARBA00024335"/>
    </source>
</evidence>
<dbReference type="InterPro" id="IPR012842">
    <property type="entry name" value="T3SS_SctL/SctL2"/>
</dbReference>
<comment type="similarity">
    <text evidence="5">Belongs to the SctL stator family.</text>
</comment>
<proteinExistence type="inferred from homology"/>
<keyword evidence="7" id="KW-1185">Reference proteome</keyword>
<dbReference type="NCBIfam" id="TIGR02499">
    <property type="entry name" value="HrpE_YscL_not"/>
    <property type="match status" value="1"/>
</dbReference>
<protein>
    <submittedName>
        <fullName evidence="6">HrpE/YscL family type III secretion apparatus protein</fullName>
    </submittedName>
</protein>
<keyword evidence="2" id="KW-0813">Transport</keyword>
<organism evidence="6 7">
    <name type="scientific">Pseudomonas gessardii</name>
    <dbReference type="NCBI Taxonomy" id="78544"/>
    <lineage>
        <taxon>Bacteria</taxon>
        <taxon>Pseudomonadati</taxon>
        <taxon>Pseudomonadota</taxon>
        <taxon>Gammaproteobacteria</taxon>
        <taxon>Pseudomonadales</taxon>
        <taxon>Pseudomonadaceae</taxon>
        <taxon>Pseudomonas</taxon>
    </lineage>
</organism>
<dbReference type="GeneID" id="70101685"/>
<keyword evidence="3" id="KW-0963">Cytoplasm</keyword>
<dbReference type="Pfam" id="PF06188">
    <property type="entry name" value="HrpE"/>
    <property type="match status" value="1"/>
</dbReference>